<protein>
    <submittedName>
        <fullName evidence="2">Uncharacterized protein</fullName>
    </submittedName>
</protein>
<gene>
    <name evidence="2" type="ORF">D9758_012534</name>
</gene>
<keyword evidence="3" id="KW-1185">Reference proteome</keyword>
<comment type="caution">
    <text evidence="2">The sequence shown here is derived from an EMBL/GenBank/DDBJ whole genome shotgun (WGS) entry which is preliminary data.</text>
</comment>
<sequence>MALFTSQSTTPQALRSTNHHGIPKVPQPRPSWTTSNRNITELNEETGDEVVECHSAISAVLGN</sequence>
<accession>A0A8H5LHP1</accession>
<evidence type="ECO:0000313" key="3">
    <source>
        <dbReference type="Proteomes" id="UP000559256"/>
    </source>
</evidence>
<proteinExistence type="predicted"/>
<name>A0A8H5LHP1_9AGAR</name>
<dbReference type="EMBL" id="JAACJM010000051">
    <property type="protein sequence ID" value="KAF5357504.1"/>
    <property type="molecule type" value="Genomic_DNA"/>
</dbReference>
<dbReference type="Proteomes" id="UP000559256">
    <property type="component" value="Unassembled WGS sequence"/>
</dbReference>
<feature type="compositionally biased region" description="Polar residues" evidence="1">
    <location>
        <begin position="1"/>
        <end position="16"/>
    </location>
</feature>
<organism evidence="2 3">
    <name type="scientific">Tetrapyrgos nigripes</name>
    <dbReference type="NCBI Taxonomy" id="182062"/>
    <lineage>
        <taxon>Eukaryota</taxon>
        <taxon>Fungi</taxon>
        <taxon>Dikarya</taxon>
        <taxon>Basidiomycota</taxon>
        <taxon>Agaricomycotina</taxon>
        <taxon>Agaricomycetes</taxon>
        <taxon>Agaricomycetidae</taxon>
        <taxon>Agaricales</taxon>
        <taxon>Marasmiineae</taxon>
        <taxon>Marasmiaceae</taxon>
        <taxon>Tetrapyrgos</taxon>
    </lineage>
</organism>
<evidence type="ECO:0000256" key="1">
    <source>
        <dbReference type="SAM" id="MobiDB-lite"/>
    </source>
</evidence>
<evidence type="ECO:0000313" key="2">
    <source>
        <dbReference type="EMBL" id="KAF5357504.1"/>
    </source>
</evidence>
<dbReference type="AlphaFoldDB" id="A0A8H5LHP1"/>
<feature type="region of interest" description="Disordered" evidence="1">
    <location>
        <begin position="1"/>
        <end position="36"/>
    </location>
</feature>
<reference evidence="2 3" key="1">
    <citation type="journal article" date="2020" name="ISME J.">
        <title>Uncovering the hidden diversity of litter-decomposition mechanisms in mushroom-forming fungi.</title>
        <authorList>
            <person name="Floudas D."/>
            <person name="Bentzer J."/>
            <person name="Ahren D."/>
            <person name="Johansson T."/>
            <person name="Persson P."/>
            <person name="Tunlid A."/>
        </authorList>
    </citation>
    <scope>NUCLEOTIDE SEQUENCE [LARGE SCALE GENOMIC DNA]</scope>
    <source>
        <strain evidence="2 3">CBS 291.85</strain>
    </source>
</reference>